<evidence type="ECO:0000313" key="2">
    <source>
        <dbReference type="Proteomes" id="UP001500493"/>
    </source>
</evidence>
<comment type="caution">
    <text evidence="1">The sequence shown here is derived from an EMBL/GenBank/DDBJ whole genome shotgun (WGS) entry which is preliminary data.</text>
</comment>
<gene>
    <name evidence="1" type="ORF">Q4I32_003140</name>
</gene>
<sequence length="106" mass="11438">MAKQHTHGGEGWRVVLRRASSTPSPLNAGQLSQRNGYNLGQLVIGLRGADTPGTMCGSGRRDRILAERGPCPDSHNRPVHPVLAMVYGTGLLQARRDATKARTKAR</sequence>
<feature type="non-terminal residue" evidence="1">
    <location>
        <position position="106"/>
    </location>
</feature>
<dbReference type="AlphaFoldDB" id="A0AAW3BWH7"/>
<protein>
    <submittedName>
        <fullName evidence="1">Uncharacterized protein</fullName>
    </submittedName>
</protein>
<evidence type="ECO:0000313" key="1">
    <source>
        <dbReference type="EMBL" id="KAL0526478.1"/>
    </source>
</evidence>
<dbReference type="Proteomes" id="UP001500493">
    <property type="component" value="Unassembled WGS sequence"/>
</dbReference>
<dbReference type="EMBL" id="JBAMZJ010000021">
    <property type="protein sequence ID" value="KAL0526478.1"/>
    <property type="molecule type" value="Genomic_DNA"/>
</dbReference>
<accession>A0AAW3BWH7</accession>
<reference evidence="1" key="1">
    <citation type="submission" date="2024-02" db="EMBL/GenBank/DDBJ databases">
        <title>FIRST GENOME SEQUENCES OF Leishmania (Viannia) shawi, Leishmania (Viannia) lindenbergi AND Leishmania (Viannia) utingensis.</title>
        <authorList>
            <person name="Resadore F."/>
            <person name="Custodio M.G.F."/>
            <person name="Boite M.C."/>
            <person name="Cupolillo E."/>
            <person name="Ferreira G.E.M."/>
        </authorList>
    </citation>
    <scope>NUCLEOTIDE SEQUENCE</scope>
    <source>
        <strain evidence="1">MHOM/BR/2013/18 LTA MLF</strain>
    </source>
</reference>
<name>A0AAW3BWH7_9TRYP</name>
<proteinExistence type="predicted"/>
<organism evidence="1 2">
    <name type="scientific">Leishmania shawi</name>
    <dbReference type="NCBI Taxonomy" id="5680"/>
    <lineage>
        <taxon>Eukaryota</taxon>
        <taxon>Discoba</taxon>
        <taxon>Euglenozoa</taxon>
        <taxon>Kinetoplastea</taxon>
        <taxon>Metakinetoplastina</taxon>
        <taxon>Trypanosomatida</taxon>
        <taxon>Trypanosomatidae</taxon>
        <taxon>Leishmaniinae</taxon>
        <taxon>Leishmania</taxon>
        <taxon>Leishmania guyanensis species complex</taxon>
    </lineage>
</organism>